<proteinExistence type="predicted"/>
<dbReference type="EMBL" id="GBRH01174780">
    <property type="protein sequence ID" value="JAE23116.1"/>
    <property type="molecule type" value="Transcribed_RNA"/>
</dbReference>
<sequence>MQIHAIYYWRHVINISKCNIMELNIPLNAF</sequence>
<organism evidence="1">
    <name type="scientific">Arundo donax</name>
    <name type="common">Giant reed</name>
    <name type="synonym">Donax arundinaceus</name>
    <dbReference type="NCBI Taxonomy" id="35708"/>
    <lineage>
        <taxon>Eukaryota</taxon>
        <taxon>Viridiplantae</taxon>
        <taxon>Streptophyta</taxon>
        <taxon>Embryophyta</taxon>
        <taxon>Tracheophyta</taxon>
        <taxon>Spermatophyta</taxon>
        <taxon>Magnoliopsida</taxon>
        <taxon>Liliopsida</taxon>
        <taxon>Poales</taxon>
        <taxon>Poaceae</taxon>
        <taxon>PACMAD clade</taxon>
        <taxon>Arundinoideae</taxon>
        <taxon>Arundineae</taxon>
        <taxon>Arundo</taxon>
    </lineage>
</organism>
<reference evidence="1" key="2">
    <citation type="journal article" date="2015" name="Data Brief">
        <title>Shoot transcriptome of the giant reed, Arundo donax.</title>
        <authorList>
            <person name="Barrero R.A."/>
            <person name="Guerrero F.D."/>
            <person name="Moolhuijzen P."/>
            <person name="Goolsby J.A."/>
            <person name="Tidwell J."/>
            <person name="Bellgard S.E."/>
            <person name="Bellgard M.I."/>
        </authorList>
    </citation>
    <scope>NUCLEOTIDE SEQUENCE</scope>
    <source>
        <tissue evidence="1">Shoot tissue taken approximately 20 cm above the soil surface</tissue>
    </source>
</reference>
<name>A0A0A9GKS6_ARUDO</name>
<dbReference type="AlphaFoldDB" id="A0A0A9GKS6"/>
<reference evidence="1" key="1">
    <citation type="submission" date="2014-09" db="EMBL/GenBank/DDBJ databases">
        <authorList>
            <person name="Magalhaes I.L.F."/>
            <person name="Oliveira U."/>
            <person name="Santos F.R."/>
            <person name="Vidigal T.H.D.A."/>
            <person name="Brescovit A.D."/>
            <person name="Santos A.J."/>
        </authorList>
    </citation>
    <scope>NUCLEOTIDE SEQUENCE</scope>
    <source>
        <tissue evidence="1">Shoot tissue taken approximately 20 cm above the soil surface</tissue>
    </source>
</reference>
<protein>
    <submittedName>
        <fullName evidence="1">Uncharacterized protein</fullName>
    </submittedName>
</protein>
<evidence type="ECO:0000313" key="1">
    <source>
        <dbReference type="EMBL" id="JAE23116.1"/>
    </source>
</evidence>
<accession>A0A0A9GKS6</accession>